<feature type="transmembrane region" description="Helical" evidence="1">
    <location>
        <begin position="101"/>
        <end position="124"/>
    </location>
</feature>
<gene>
    <name evidence="2" type="ORF">H7849_16780</name>
</gene>
<evidence type="ECO:0000256" key="1">
    <source>
        <dbReference type="SAM" id="Phobius"/>
    </source>
</evidence>
<dbReference type="RefSeq" id="WP_186740863.1">
    <property type="nucleotide sequence ID" value="NZ_CP060394.1"/>
</dbReference>
<accession>A0A7G8BDZ7</accession>
<feature type="transmembrane region" description="Helical" evidence="1">
    <location>
        <begin position="12"/>
        <end position="33"/>
    </location>
</feature>
<keyword evidence="1" id="KW-1133">Transmembrane helix</keyword>
<organism evidence="2 3">
    <name type="scientific">Alloacidobacterium dinghuense</name>
    <dbReference type="NCBI Taxonomy" id="2763107"/>
    <lineage>
        <taxon>Bacteria</taxon>
        <taxon>Pseudomonadati</taxon>
        <taxon>Acidobacteriota</taxon>
        <taxon>Terriglobia</taxon>
        <taxon>Terriglobales</taxon>
        <taxon>Acidobacteriaceae</taxon>
        <taxon>Alloacidobacterium</taxon>
    </lineage>
</organism>
<feature type="transmembrane region" description="Helical" evidence="1">
    <location>
        <begin position="186"/>
        <end position="206"/>
    </location>
</feature>
<dbReference type="KEGG" id="adin:H7849_16780"/>
<feature type="transmembrane region" description="Helical" evidence="1">
    <location>
        <begin position="76"/>
        <end position="95"/>
    </location>
</feature>
<evidence type="ECO:0000313" key="2">
    <source>
        <dbReference type="EMBL" id="QNI30767.1"/>
    </source>
</evidence>
<protein>
    <recommendedName>
        <fullName evidence="4">Oligosaccharide repeat unit polymerase</fullName>
    </recommendedName>
</protein>
<keyword evidence="1" id="KW-0812">Transmembrane</keyword>
<evidence type="ECO:0000313" key="3">
    <source>
        <dbReference type="Proteomes" id="UP000515312"/>
    </source>
</evidence>
<sequence>MQVPFRQLLRIGTPGWVFLYCAAFHWAYIAWISPSWGYLGVTYKAPVPGLMLLAYTLPMILSAFSPRTITRPSQVIYWFIFFSVYVPALFVSIFVQLDEGYTLFLLQLSMTAGMLLIALSYHLHTIKLPRYPVSPEMFWVAFAILYVLANVAVFLVYRNEMKFAGIKEVYDVRFASRQATAEHPGMTYVTSLLANVMNPLLCAYGWSKRKYHLILIGCGGQVLLYMAAAAKSVLLSIVIIAVFYFTLKKDRGGWVPALAIVFAAVTFTLPFLAIHSISELLFAAASATVVRSAALPGLFIATYQYFFENFPHTYLSHVTGVNLFVTNPYEKSLGQEIGTFFMGWSGPRGTGNENASFFAMDGIAGFGLIGIPIIGIICAFMFWFLDSCARNYRLAFIGAALSMCMISLTNASLFTTLLGGGLLLWMLLFIYMPRNFTDA</sequence>
<dbReference type="Proteomes" id="UP000515312">
    <property type="component" value="Chromosome"/>
</dbReference>
<dbReference type="EMBL" id="CP060394">
    <property type="protein sequence ID" value="QNI30767.1"/>
    <property type="molecule type" value="Genomic_DNA"/>
</dbReference>
<reference evidence="2 3" key="1">
    <citation type="submission" date="2020-08" db="EMBL/GenBank/DDBJ databases">
        <title>Edaphobacter telluris sp. nov. and Acidobacterium dinghuensis sp. nov., two acidobacteria isolated from forest soil.</title>
        <authorList>
            <person name="Fu J."/>
            <person name="Qiu L."/>
        </authorList>
    </citation>
    <scope>NUCLEOTIDE SEQUENCE [LARGE SCALE GENOMIC DNA]</scope>
    <source>
        <strain evidence="2">4Y35</strain>
    </source>
</reference>
<feature type="transmembrane region" description="Helical" evidence="1">
    <location>
        <begin position="253"/>
        <end position="273"/>
    </location>
</feature>
<feature type="transmembrane region" description="Helical" evidence="1">
    <location>
        <begin position="363"/>
        <end position="385"/>
    </location>
</feature>
<evidence type="ECO:0008006" key="4">
    <source>
        <dbReference type="Google" id="ProtNLM"/>
    </source>
</evidence>
<keyword evidence="1" id="KW-0472">Membrane</keyword>
<keyword evidence="3" id="KW-1185">Reference proteome</keyword>
<dbReference type="AlphaFoldDB" id="A0A7G8BDZ7"/>
<name>A0A7G8BDZ7_9BACT</name>
<feature type="transmembrane region" description="Helical" evidence="1">
    <location>
        <begin position="45"/>
        <end position="64"/>
    </location>
</feature>
<feature type="transmembrane region" description="Helical" evidence="1">
    <location>
        <begin position="414"/>
        <end position="432"/>
    </location>
</feature>
<feature type="transmembrane region" description="Helical" evidence="1">
    <location>
        <begin position="280"/>
        <end position="306"/>
    </location>
</feature>
<feature type="transmembrane region" description="Helical" evidence="1">
    <location>
        <begin position="136"/>
        <end position="157"/>
    </location>
</feature>
<proteinExistence type="predicted"/>
<feature type="transmembrane region" description="Helical" evidence="1">
    <location>
        <begin position="222"/>
        <end position="247"/>
    </location>
</feature>